<comment type="similarity">
    <text evidence="1">Belongs to the LacAB/RpiB family.</text>
</comment>
<dbReference type="STRING" id="1802128.A3H64_00055"/>
<gene>
    <name evidence="2" type="ORF">A3H64_00055</name>
</gene>
<feature type="non-terminal residue" evidence="2">
    <location>
        <position position="107"/>
    </location>
</feature>
<organism evidence="2 3">
    <name type="scientific">Candidatus Ryanbacteria bacterium RIFCSPLOWO2_02_FULL_45_11c</name>
    <dbReference type="NCBI Taxonomy" id="1802128"/>
    <lineage>
        <taxon>Bacteria</taxon>
        <taxon>Candidatus Ryaniibacteriota</taxon>
    </lineage>
</organism>
<dbReference type="InterPro" id="IPR003500">
    <property type="entry name" value="RpiB_LacA_LacB"/>
</dbReference>
<accession>A0A1G2GW67</accession>
<dbReference type="PANTHER" id="PTHR30345">
    <property type="entry name" value="RIBOSE-5-PHOSPHATE ISOMERASE B"/>
    <property type="match status" value="1"/>
</dbReference>
<dbReference type="InterPro" id="IPR036569">
    <property type="entry name" value="RpiB_LacA_LacB_sf"/>
</dbReference>
<dbReference type="GO" id="GO:0009052">
    <property type="term" value="P:pentose-phosphate shunt, non-oxidative branch"/>
    <property type="evidence" value="ECO:0007669"/>
    <property type="project" value="TreeGrafter"/>
</dbReference>
<evidence type="ECO:0000256" key="1">
    <source>
        <dbReference type="ARBA" id="ARBA00008754"/>
    </source>
</evidence>
<dbReference type="EMBL" id="MHNY01000048">
    <property type="protein sequence ID" value="OGZ54191.1"/>
    <property type="molecule type" value="Genomic_DNA"/>
</dbReference>
<sequence length="107" mass="12074">MKIYLAADHAGFFLKEILRKFLIEQGHEVTDFGANRENKDDDYPDFVHPVAEKVSEDPGKRWGIVLGGSGEGEAMVANRYKGVHAVVWYGMNDRILTLSREHNNANV</sequence>
<reference evidence="2 3" key="1">
    <citation type="journal article" date="2016" name="Nat. Commun.">
        <title>Thousands of microbial genomes shed light on interconnected biogeochemical processes in an aquifer system.</title>
        <authorList>
            <person name="Anantharaman K."/>
            <person name="Brown C.T."/>
            <person name="Hug L.A."/>
            <person name="Sharon I."/>
            <person name="Castelle C.J."/>
            <person name="Probst A.J."/>
            <person name="Thomas B.C."/>
            <person name="Singh A."/>
            <person name="Wilkins M.J."/>
            <person name="Karaoz U."/>
            <person name="Brodie E.L."/>
            <person name="Williams K.H."/>
            <person name="Hubbard S.S."/>
            <person name="Banfield J.F."/>
        </authorList>
    </citation>
    <scope>NUCLEOTIDE SEQUENCE [LARGE SCALE GENOMIC DNA]</scope>
</reference>
<keyword evidence="2" id="KW-0413">Isomerase</keyword>
<dbReference type="Gene3D" id="3.40.1400.10">
    <property type="entry name" value="Sugar-phosphate isomerase, RpiB/LacA/LacB"/>
    <property type="match status" value="1"/>
</dbReference>
<protein>
    <submittedName>
        <fullName evidence="2">Ribose-5-phosphate isomerase</fullName>
    </submittedName>
</protein>
<name>A0A1G2GW67_9BACT</name>
<dbReference type="SUPFAM" id="SSF89623">
    <property type="entry name" value="Ribose/Galactose isomerase RpiB/AlsB"/>
    <property type="match status" value="1"/>
</dbReference>
<dbReference type="Proteomes" id="UP000178186">
    <property type="component" value="Unassembled WGS sequence"/>
</dbReference>
<dbReference type="PANTHER" id="PTHR30345:SF0">
    <property type="entry name" value="DNA DAMAGE-REPAIR_TOLERATION PROTEIN DRT102"/>
    <property type="match status" value="1"/>
</dbReference>
<evidence type="ECO:0000313" key="2">
    <source>
        <dbReference type="EMBL" id="OGZ54191.1"/>
    </source>
</evidence>
<evidence type="ECO:0000313" key="3">
    <source>
        <dbReference type="Proteomes" id="UP000178186"/>
    </source>
</evidence>
<dbReference type="PIRSF" id="PIRSF005384">
    <property type="entry name" value="RpiB_LacA_B"/>
    <property type="match status" value="1"/>
</dbReference>
<dbReference type="Pfam" id="PF02502">
    <property type="entry name" value="LacAB_rpiB"/>
    <property type="match status" value="1"/>
</dbReference>
<proteinExistence type="inferred from homology"/>
<dbReference type="NCBIfam" id="TIGR00689">
    <property type="entry name" value="rpiB_lacA_lacB"/>
    <property type="match status" value="1"/>
</dbReference>
<dbReference type="GO" id="GO:0019316">
    <property type="term" value="P:D-allose catabolic process"/>
    <property type="evidence" value="ECO:0007669"/>
    <property type="project" value="TreeGrafter"/>
</dbReference>
<comment type="caution">
    <text evidence="2">The sequence shown here is derived from an EMBL/GenBank/DDBJ whole genome shotgun (WGS) entry which is preliminary data.</text>
</comment>
<dbReference type="AlphaFoldDB" id="A0A1G2GW67"/>
<dbReference type="GO" id="GO:0004751">
    <property type="term" value="F:ribose-5-phosphate isomerase activity"/>
    <property type="evidence" value="ECO:0007669"/>
    <property type="project" value="TreeGrafter"/>
</dbReference>